<keyword evidence="1" id="KW-0472">Membrane</keyword>
<dbReference type="AlphaFoldDB" id="W4VKY3"/>
<organism evidence="2 3">
    <name type="scientific">Gracilibacillus boraciitolerans JCM 21714</name>
    <dbReference type="NCBI Taxonomy" id="1298598"/>
    <lineage>
        <taxon>Bacteria</taxon>
        <taxon>Bacillati</taxon>
        <taxon>Bacillota</taxon>
        <taxon>Bacilli</taxon>
        <taxon>Bacillales</taxon>
        <taxon>Bacillaceae</taxon>
        <taxon>Gracilibacillus</taxon>
    </lineage>
</organism>
<keyword evidence="3" id="KW-1185">Reference proteome</keyword>
<dbReference type="RefSeq" id="WP_369403532.1">
    <property type="nucleotide sequence ID" value="NZ_BAVS01000013.1"/>
</dbReference>
<dbReference type="EMBL" id="BAVS01000013">
    <property type="protein sequence ID" value="GAE93478.1"/>
    <property type="molecule type" value="Genomic_DNA"/>
</dbReference>
<reference evidence="2 3" key="1">
    <citation type="journal article" date="2014" name="Genome Announc.">
        <title>Draft Genome Sequence of the Boron-Tolerant and Moderately Halotolerant Bacterium Gracilibacillus boraciitolerans JCM 21714T.</title>
        <authorList>
            <person name="Ahmed I."/>
            <person name="Oshima K."/>
            <person name="Suda W."/>
            <person name="Kitamura K."/>
            <person name="Iida T."/>
            <person name="Ohmori Y."/>
            <person name="Fujiwara T."/>
            <person name="Hattori M."/>
            <person name="Ohkuma M."/>
        </authorList>
    </citation>
    <scope>NUCLEOTIDE SEQUENCE [LARGE SCALE GENOMIC DNA]</scope>
    <source>
        <strain evidence="2 3">JCM 21714</strain>
    </source>
</reference>
<dbReference type="Proteomes" id="UP000019102">
    <property type="component" value="Unassembled WGS sequence"/>
</dbReference>
<keyword evidence="1" id="KW-0812">Transmembrane</keyword>
<gene>
    <name evidence="2" type="ORF">JCM21714_2563</name>
</gene>
<accession>W4VKY3</accession>
<protein>
    <submittedName>
        <fullName evidence="2">Uncharacterized protein</fullName>
    </submittedName>
</protein>
<name>W4VKY3_9BACI</name>
<comment type="caution">
    <text evidence="2">The sequence shown here is derived from an EMBL/GenBank/DDBJ whole genome shotgun (WGS) entry which is preliminary data.</text>
</comment>
<proteinExistence type="predicted"/>
<evidence type="ECO:0000313" key="3">
    <source>
        <dbReference type="Proteomes" id="UP000019102"/>
    </source>
</evidence>
<dbReference type="Pfam" id="PF07098">
    <property type="entry name" value="DUF1360"/>
    <property type="match status" value="1"/>
</dbReference>
<keyword evidence="1" id="KW-1133">Transmembrane helix</keyword>
<dbReference type="InterPro" id="IPR010773">
    <property type="entry name" value="Mycophage_PG1_Gp7"/>
</dbReference>
<evidence type="ECO:0000313" key="2">
    <source>
        <dbReference type="EMBL" id="GAE93478.1"/>
    </source>
</evidence>
<dbReference type="STRING" id="1298598.JCM21714_2563"/>
<sequence length="57" mass="6687">MGVENEREGAQMITWLSFVLLSLATFRLTRLIIYDKITAFIRAPFFEMEENGYLIAR</sequence>
<evidence type="ECO:0000256" key="1">
    <source>
        <dbReference type="SAM" id="Phobius"/>
    </source>
</evidence>
<feature type="transmembrane region" description="Helical" evidence="1">
    <location>
        <begin position="12"/>
        <end position="33"/>
    </location>
</feature>